<dbReference type="Proteomes" id="UP000499080">
    <property type="component" value="Unassembled WGS sequence"/>
</dbReference>
<dbReference type="OrthoDB" id="8337705at2759"/>
<proteinExistence type="predicted"/>
<accession>A0A4Y2VUY5</accession>
<protein>
    <submittedName>
        <fullName evidence="1">Uncharacterized protein</fullName>
    </submittedName>
</protein>
<keyword evidence="2" id="KW-1185">Reference proteome</keyword>
<gene>
    <name evidence="1" type="ORF">AVEN_12959_1</name>
</gene>
<evidence type="ECO:0000313" key="1">
    <source>
        <dbReference type="EMBL" id="GBO27700.1"/>
    </source>
</evidence>
<feature type="non-terminal residue" evidence="1">
    <location>
        <position position="42"/>
    </location>
</feature>
<sequence length="42" mass="4684">MPGVTEVQALVTSRRSCSVGGRLEYTCPFMCPHKKKSKRVKS</sequence>
<organism evidence="1 2">
    <name type="scientific">Araneus ventricosus</name>
    <name type="common">Orbweaver spider</name>
    <name type="synonym">Epeira ventricosa</name>
    <dbReference type="NCBI Taxonomy" id="182803"/>
    <lineage>
        <taxon>Eukaryota</taxon>
        <taxon>Metazoa</taxon>
        <taxon>Ecdysozoa</taxon>
        <taxon>Arthropoda</taxon>
        <taxon>Chelicerata</taxon>
        <taxon>Arachnida</taxon>
        <taxon>Araneae</taxon>
        <taxon>Araneomorphae</taxon>
        <taxon>Entelegynae</taxon>
        <taxon>Araneoidea</taxon>
        <taxon>Araneidae</taxon>
        <taxon>Araneus</taxon>
    </lineage>
</organism>
<evidence type="ECO:0000313" key="2">
    <source>
        <dbReference type="Proteomes" id="UP000499080"/>
    </source>
</evidence>
<reference evidence="1 2" key="1">
    <citation type="journal article" date="2019" name="Sci. Rep.">
        <title>Orb-weaving spider Araneus ventricosus genome elucidates the spidroin gene catalogue.</title>
        <authorList>
            <person name="Kono N."/>
            <person name="Nakamura H."/>
            <person name="Ohtoshi R."/>
            <person name="Moran D.A.P."/>
            <person name="Shinohara A."/>
            <person name="Yoshida Y."/>
            <person name="Fujiwara M."/>
            <person name="Mori M."/>
            <person name="Tomita M."/>
            <person name="Arakawa K."/>
        </authorList>
    </citation>
    <scope>NUCLEOTIDE SEQUENCE [LARGE SCALE GENOMIC DNA]</scope>
</reference>
<name>A0A4Y2VUY5_ARAVE</name>
<dbReference type="EMBL" id="BGPR01050752">
    <property type="protein sequence ID" value="GBO27700.1"/>
    <property type="molecule type" value="Genomic_DNA"/>
</dbReference>
<dbReference type="AlphaFoldDB" id="A0A4Y2VUY5"/>
<comment type="caution">
    <text evidence="1">The sequence shown here is derived from an EMBL/GenBank/DDBJ whole genome shotgun (WGS) entry which is preliminary data.</text>
</comment>